<dbReference type="PANTHER" id="PTHR37984:SF5">
    <property type="entry name" value="PROTEIN NYNRIN-LIKE"/>
    <property type="match status" value="1"/>
</dbReference>
<dbReference type="EMBL" id="JAQJAN010000001">
    <property type="protein sequence ID" value="KAJ5740651.1"/>
    <property type="molecule type" value="Genomic_DNA"/>
</dbReference>
<dbReference type="SUPFAM" id="SSF56672">
    <property type="entry name" value="DNA/RNA polymerases"/>
    <property type="match status" value="1"/>
</dbReference>
<dbReference type="InterPro" id="IPR043502">
    <property type="entry name" value="DNA/RNA_pol_sf"/>
</dbReference>
<evidence type="ECO:0008006" key="3">
    <source>
        <dbReference type="Google" id="ProtNLM"/>
    </source>
</evidence>
<reference evidence="1" key="1">
    <citation type="journal article" date="2023" name="IMA Fungus">
        <title>Comparative genomic study of the Penicillium genus elucidates a diverse pangenome and 15 lateral gene transfer events.</title>
        <authorList>
            <person name="Petersen C."/>
            <person name="Sorensen T."/>
            <person name="Nielsen M.R."/>
            <person name="Sondergaard T.E."/>
            <person name="Sorensen J.L."/>
            <person name="Fitzpatrick D.A."/>
            <person name="Frisvad J.C."/>
            <person name="Nielsen K.L."/>
        </authorList>
    </citation>
    <scope>NUCLEOTIDE SEQUENCE</scope>
    <source>
        <strain evidence="1">IBT 17514</strain>
    </source>
</reference>
<name>A0AAD6N0X7_9EURO</name>
<reference evidence="1" key="2">
    <citation type="submission" date="2023-01" db="EMBL/GenBank/DDBJ databases">
        <authorList>
            <person name="Petersen C."/>
        </authorList>
    </citation>
    <scope>NUCLEOTIDE SEQUENCE</scope>
    <source>
        <strain evidence="1">IBT 17514</strain>
    </source>
</reference>
<evidence type="ECO:0000313" key="2">
    <source>
        <dbReference type="Proteomes" id="UP001215712"/>
    </source>
</evidence>
<dbReference type="InterPro" id="IPR050951">
    <property type="entry name" value="Retrovirus_Pol_polyprotein"/>
</dbReference>
<dbReference type="PANTHER" id="PTHR37984">
    <property type="entry name" value="PROTEIN CBG26694"/>
    <property type="match status" value="1"/>
</dbReference>
<comment type="caution">
    <text evidence="1">The sequence shown here is derived from an EMBL/GenBank/DDBJ whole genome shotgun (WGS) entry which is preliminary data.</text>
</comment>
<dbReference type="Proteomes" id="UP001215712">
    <property type="component" value="Unassembled WGS sequence"/>
</dbReference>
<dbReference type="AlphaFoldDB" id="A0AAD6N0X7"/>
<accession>A0AAD6N0X7</accession>
<evidence type="ECO:0000313" key="1">
    <source>
        <dbReference type="EMBL" id="KAJ5740651.1"/>
    </source>
</evidence>
<sequence length="175" mass="20269">MTTLSAWTVSSRRTPTDEVPVMFMSFGLTGPETRYHTSEREMLAVLKSYRGILGKQPDLTGRMTRWQHRLQEYDLSVIHVPGKTKRVADGLSRLSQWHIAELLDEDGLTIPAMVLKSSNLKYQRQYYRWGGGVKRQRQGQEDDENFVKEAAIGDRSGKLEKIEETWLEMKEDIHK</sequence>
<proteinExistence type="predicted"/>
<organism evidence="1 2">
    <name type="scientific">Penicillium malachiteum</name>
    <dbReference type="NCBI Taxonomy" id="1324776"/>
    <lineage>
        <taxon>Eukaryota</taxon>
        <taxon>Fungi</taxon>
        <taxon>Dikarya</taxon>
        <taxon>Ascomycota</taxon>
        <taxon>Pezizomycotina</taxon>
        <taxon>Eurotiomycetes</taxon>
        <taxon>Eurotiomycetidae</taxon>
        <taxon>Eurotiales</taxon>
        <taxon>Aspergillaceae</taxon>
        <taxon>Penicillium</taxon>
    </lineage>
</organism>
<keyword evidence="2" id="KW-1185">Reference proteome</keyword>
<gene>
    <name evidence="1" type="ORF">N7493_000523</name>
</gene>
<protein>
    <recommendedName>
        <fullName evidence="3">Reverse transcriptase RNase H-like domain-containing protein</fullName>
    </recommendedName>
</protein>